<feature type="transmembrane region" description="Helical" evidence="1">
    <location>
        <begin position="99"/>
        <end position="118"/>
    </location>
</feature>
<feature type="transmembrane region" description="Helical" evidence="1">
    <location>
        <begin position="156"/>
        <end position="173"/>
    </location>
</feature>
<feature type="transmembrane region" description="Helical" evidence="1">
    <location>
        <begin position="130"/>
        <end position="147"/>
    </location>
</feature>
<feature type="transmembrane region" description="Helical" evidence="1">
    <location>
        <begin position="12"/>
        <end position="35"/>
    </location>
</feature>
<evidence type="ECO:0000313" key="2">
    <source>
        <dbReference type="EMBL" id="CAL2081867.1"/>
    </source>
</evidence>
<protein>
    <submittedName>
        <fullName evidence="2">Uncharacterized protein</fullName>
    </submittedName>
</protein>
<comment type="caution">
    <text evidence="2">The sequence shown here is derived from an EMBL/GenBank/DDBJ whole genome shotgun (WGS) entry which is preliminary data.</text>
</comment>
<keyword evidence="1" id="KW-0472">Membrane</keyword>
<evidence type="ECO:0000313" key="3">
    <source>
        <dbReference type="Proteomes" id="UP001497416"/>
    </source>
</evidence>
<feature type="transmembrane region" description="Helical" evidence="1">
    <location>
        <begin position="55"/>
        <end position="78"/>
    </location>
</feature>
<evidence type="ECO:0000256" key="1">
    <source>
        <dbReference type="SAM" id="Phobius"/>
    </source>
</evidence>
<proteinExistence type="predicted"/>
<organism evidence="2 3">
    <name type="scientific">Tenacibaculum platacis</name>
    <dbReference type="NCBI Taxonomy" id="3137852"/>
    <lineage>
        <taxon>Bacteria</taxon>
        <taxon>Pseudomonadati</taxon>
        <taxon>Bacteroidota</taxon>
        <taxon>Flavobacteriia</taxon>
        <taxon>Flavobacteriales</taxon>
        <taxon>Flavobacteriaceae</taxon>
        <taxon>Tenacibaculum</taxon>
    </lineage>
</organism>
<keyword evidence="1" id="KW-1133">Transmembrane helix</keyword>
<dbReference type="EMBL" id="CAXIXY010000003">
    <property type="protein sequence ID" value="CAL2081867.1"/>
    <property type="molecule type" value="Genomic_DNA"/>
</dbReference>
<name>A0ABP1EMF8_9FLAO</name>
<gene>
    <name evidence="2" type="ORF">T190607A01A_11266</name>
</gene>
<dbReference type="Proteomes" id="UP001497416">
    <property type="component" value="Unassembled WGS sequence"/>
</dbReference>
<sequence length="174" mass="20329">MDFGAREIGRFQFYSGILVGLGYAFTLNYLLRLTLRTCNLGMDINNWSLNYEISSYYYLLIGFSSVCFAFCFTTNLWMGKLFLKNSKRTLKHRKARVNSIWILFGTLMFLLRLFWFLLSVDITIENDFPILGFMIPLFVYLYCWNLISGVFKSTKALLISLPVIMLFSVILSFL</sequence>
<keyword evidence="3" id="KW-1185">Reference proteome</keyword>
<keyword evidence="1" id="KW-0812">Transmembrane</keyword>
<reference evidence="2 3" key="1">
    <citation type="submission" date="2024-05" db="EMBL/GenBank/DDBJ databases">
        <authorList>
            <person name="Duchaud E."/>
        </authorList>
    </citation>
    <scope>NUCLEOTIDE SEQUENCE [LARGE SCALE GENOMIC DNA]</scope>
    <source>
        <strain evidence="2">Ena-SAMPLE-TAB-13-05-2024-13:56:06:370-140302</strain>
    </source>
</reference>
<accession>A0ABP1EMF8</accession>